<evidence type="ECO:0000256" key="1">
    <source>
        <dbReference type="SAM" id="Phobius"/>
    </source>
</evidence>
<reference evidence="2 3" key="1">
    <citation type="submission" date="2008-07" db="EMBL/GenBank/DDBJ databases">
        <authorList>
            <person name="Tandeau de Marsac N."/>
            <person name="Ferriera S."/>
            <person name="Johnson J."/>
            <person name="Kravitz S."/>
            <person name="Beeson K."/>
            <person name="Sutton G."/>
            <person name="Rogers Y.-H."/>
            <person name="Friedman R."/>
            <person name="Frazier M."/>
            <person name="Venter J.C."/>
        </authorList>
    </citation>
    <scope>NUCLEOTIDE SEQUENCE [LARGE SCALE GENOMIC DNA]</scope>
    <source>
        <strain evidence="2 3">PCC 7420</strain>
    </source>
</reference>
<dbReference type="Proteomes" id="UP000003835">
    <property type="component" value="Unassembled WGS sequence"/>
</dbReference>
<organism evidence="2 3">
    <name type="scientific">Coleofasciculus chthonoplastes PCC 7420</name>
    <dbReference type="NCBI Taxonomy" id="118168"/>
    <lineage>
        <taxon>Bacteria</taxon>
        <taxon>Bacillati</taxon>
        <taxon>Cyanobacteriota</taxon>
        <taxon>Cyanophyceae</taxon>
        <taxon>Coleofasciculales</taxon>
        <taxon>Coleofasciculaceae</taxon>
        <taxon>Coleofasciculus</taxon>
    </lineage>
</organism>
<protein>
    <submittedName>
        <fullName evidence="2">Uncharacterized protein</fullName>
    </submittedName>
</protein>
<sequence length="38" mass="4285">MGFLSTTWRHWGVIGASWGAIARCPIHILIFVGIKIYL</sequence>
<evidence type="ECO:0000313" key="3">
    <source>
        <dbReference type="Proteomes" id="UP000003835"/>
    </source>
</evidence>
<evidence type="ECO:0000313" key="2">
    <source>
        <dbReference type="EMBL" id="EDX70872.1"/>
    </source>
</evidence>
<accession>B4W4L6</accession>
<keyword evidence="1" id="KW-1133">Transmembrane helix</keyword>
<dbReference type="EMBL" id="DS989879">
    <property type="protein sequence ID" value="EDX70872.1"/>
    <property type="molecule type" value="Genomic_DNA"/>
</dbReference>
<keyword evidence="1" id="KW-0472">Membrane</keyword>
<dbReference type="HOGENOM" id="CLU_3326813_0_0_3"/>
<keyword evidence="3" id="KW-1185">Reference proteome</keyword>
<feature type="transmembrane region" description="Helical" evidence="1">
    <location>
        <begin position="12"/>
        <end position="34"/>
    </location>
</feature>
<name>B4W4L6_9CYAN</name>
<keyword evidence="1" id="KW-0812">Transmembrane</keyword>
<proteinExistence type="predicted"/>
<gene>
    <name evidence="2" type="ORF">MC7420_8082</name>
</gene>
<dbReference type="AlphaFoldDB" id="B4W4L6"/>